<dbReference type="Pfam" id="PF00075">
    <property type="entry name" value="RNase_H"/>
    <property type="match status" value="1"/>
</dbReference>
<feature type="domain" description="RNase H type-1" evidence="12">
    <location>
        <begin position="55"/>
        <end position="194"/>
    </location>
</feature>
<keyword evidence="9" id="KW-0255">Endonuclease</keyword>
<evidence type="ECO:0000313" key="15">
    <source>
        <dbReference type="Proteomes" id="UP001196408"/>
    </source>
</evidence>
<dbReference type="SUPFAM" id="SSF53098">
    <property type="entry name" value="Ribonuclease H-like"/>
    <property type="match status" value="1"/>
</dbReference>
<dbReference type="InterPro" id="IPR009027">
    <property type="entry name" value="Ribosomal_bL9/RNase_H1_N"/>
</dbReference>
<dbReference type="SUPFAM" id="SSF55658">
    <property type="entry name" value="L9 N-domain-like"/>
    <property type="match status" value="1"/>
</dbReference>
<evidence type="ECO:0000256" key="6">
    <source>
        <dbReference type="ARBA" id="ARBA00017721"/>
    </source>
</evidence>
<evidence type="ECO:0000256" key="2">
    <source>
        <dbReference type="ARBA" id="ARBA00001946"/>
    </source>
</evidence>
<evidence type="ECO:0000313" key="16">
    <source>
        <dbReference type="Proteomes" id="UP001197492"/>
    </source>
</evidence>
<evidence type="ECO:0000256" key="10">
    <source>
        <dbReference type="ARBA" id="ARBA00022801"/>
    </source>
</evidence>
<evidence type="ECO:0000256" key="9">
    <source>
        <dbReference type="ARBA" id="ARBA00022759"/>
    </source>
</evidence>
<dbReference type="GO" id="GO:0046872">
    <property type="term" value="F:metal ion binding"/>
    <property type="evidence" value="ECO:0007669"/>
    <property type="project" value="UniProtKB-KW"/>
</dbReference>
<organism evidence="13 15">
    <name type="scientific">Catenibacterium mitsuokai</name>
    <dbReference type="NCBI Taxonomy" id="100886"/>
    <lineage>
        <taxon>Bacteria</taxon>
        <taxon>Bacillati</taxon>
        <taxon>Bacillota</taxon>
        <taxon>Erysipelotrichia</taxon>
        <taxon>Erysipelotrichales</taxon>
        <taxon>Coprobacillaceae</taxon>
        <taxon>Catenibacterium</taxon>
    </lineage>
</organism>
<dbReference type="RefSeq" id="WP_117458313.1">
    <property type="nucleotide sequence ID" value="NZ_JAHOEB010000027.1"/>
</dbReference>
<evidence type="ECO:0000256" key="1">
    <source>
        <dbReference type="ARBA" id="ARBA00000077"/>
    </source>
</evidence>
<dbReference type="InterPro" id="IPR002156">
    <property type="entry name" value="RNaseH_domain"/>
</dbReference>
<accession>A0AAW4MR18</accession>
<comment type="caution">
    <text evidence="13">The sequence shown here is derived from an EMBL/GenBank/DDBJ whole genome shotgun (WGS) entry which is preliminary data.</text>
</comment>
<dbReference type="AlphaFoldDB" id="A0AAW4MR18"/>
<dbReference type="Pfam" id="PF01693">
    <property type="entry name" value="Cauli_VI"/>
    <property type="match status" value="1"/>
</dbReference>
<dbReference type="Gene3D" id="3.30.420.10">
    <property type="entry name" value="Ribonuclease H-like superfamily/Ribonuclease H"/>
    <property type="match status" value="1"/>
</dbReference>
<dbReference type="PROSITE" id="PS50879">
    <property type="entry name" value="RNASE_H_1"/>
    <property type="match status" value="1"/>
</dbReference>
<keyword evidence="7" id="KW-0540">Nuclease</keyword>
<comment type="similarity">
    <text evidence="4">Belongs to the RNase H family.</text>
</comment>
<dbReference type="GO" id="GO:0004523">
    <property type="term" value="F:RNA-DNA hybrid ribonuclease activity"/>
    <property type="evidence" value="ECO:0007669"/>
    <property type="project" value="UniProtKB-EC"/>
</dbReference>
<dbReference type="CDD" id="cd09277">
    <property type="entry name" value="RNase_HI_bacteria_like"/>
    <property type="match status" value="1"/>
</dbReference>
<dbReference type="PANTHER" id="PTHR10642">
    <property type="entry name" value="RIBONUCLEASE H1"/>
    <property type="match status" value="1"/>
</dbReference>
<reference evidence="13 16" key="1">
    <citation type="submission" date="2021-06" db="EMBL/GenBank/DDBJ databases">
        <title>Collection of gut derived symbiotic bacterial strains cultured from healthy donors.</title>
        <authorList>
            <person name="Lin H."/>
            <person name="Littmann E."/>
            <person name="Pamer E.G."/>
        </authorList>
    </citation>
    <scope>NUCLEOTIDE SEQUENCE</scope>
    <source>
        <strain evidence="14 16">MSK.21.70</strain>
        <strain evidence="13">MSK.21.82</strain>
    </source>
</reference>
<dbReference type="InterPro" id="IPR050092">
    <property type="entry name" value="RNase_H"/>
</dbReference>
<dbReference type="InterPro" id="IPR037056">
    <property type="entry name" value="RNase_H1_N_sf"/>
</dbReference>
<evidence type="ECO:0000313" key="14">
    <source>
        <dbReference type="EMBL" id="MBV3392773.1"/>
    </source>
</evidence>
<protein>
    <recommendedName>
        <fullName evidence="6">Ribonuclease H</fullName>
        <ecNumber evidence="5">3.1.26.4</ecNumber>
    </recommendedName>
</protein>
<dbReference type="Proteomes" id="UP001197492">
    <property type="component" value="Unassembled WGS sequence"/>
</dbReference>
<keyword evidence="8" id="KW-0479">Metal-binding</keyword>
<evidence type="ECO:0000256" key="5">
    <source>
        <dbReference type="ARBA" id="ARBA00012180"/>
    </source>
</evidence>
<dbReference type="EMBL" id="JAHOEF010000028">
    <property type="protein sequence ID" value="MBV3382711.1"/>
    <property type="molecule type" value="Genomic_DNA"/>
</dbReference>
<evidence type="ECO:0000256" key="11">
    <source>
        <dbReference type="ARBA" id="ARBA00022842"/>
    </source>
</evidence>
<keyword evidence="11" id="KW-0460">Magnesium</keyword>
<keyword evidence="10" id="KW-0378">Hydrolase</keyword>
<keyword evidence="16" id="KW-1185">Reference proteome</keyword>
<dbReference type="FunFam" id="3.40.970.10:FF:000002">
    <property type="entry name" value="Ribonuclease H"/>
    <property type="match status" value="1"/>
</dbReference>
<proteinExistence type="inferred from homology"/>
<dbReference type="InterPro" id="IPR036397">
    <property type="entry name" value="RNaseH_sf"/>
</dbReference>
<dbReference type="GO" id="GO:0043137">
    <property type="term" value="P:DNA replication, removal of RNA primer"/>
    <property type="evidence" value="ECO:0007669"/>
    <property type="project" value="TreeGrafter"/>
</dbReference>
<comment type="cofactor">
    <cofactor evidence="2">
        <name>Mg(2+)</name>
        <dbReference type="ChEBI" id="CHEBI:18420"/>
    </cofactor>
</comment>
<dbReference type="Gene3D" id="3.40.970.10">
    <property type="entry name" value="Ribonuclease H1, N-terminal domain"/>
    <property type="match status" value="1"/>
</dbReference>
<evidence type="ECO:0000256" key="4">
    <source>
        <dbReference type="ARBA" id="ARBA00005300"/>
    </source>
</evidence>
<dbReference type="InterPro" id="IPR011320">
    <property type="entry name" value="RNase_H1_N"/>
</dbReference>
<dbReference type="EC" id="3.1.26.4" evidence="5"/>
<name>A0AAW4MR18_9FIRM</name>
<dbReference type="EMBL" id="JAHOEL010000028">
    <property type="protein sequence ID" value="MBV3392773.1"/>
    <property type="molecule type" value="Genomic_DNA"/>
</dbReference>
<evidence type="ECO:0000259" key="12">
    <source>
        <dbReference type="PROSITE" id="PS50879"/>
    </source>
</evidence>
<dbReference type="PANTHER" id="PTHR10642:SF26">
    <property type="entry name" value="RIBONUCLEASE H1"/>
    <property type="match status" value="1"/>
</dbReference>
<comment type="catalytic activity">
    <reaction evidence="1">
        <text>Endonucleolytic cleavage to 5'-phosphomonoester.</text>
        <dbReference type="EC" id="3.1.26.4"/>
    </reaction>
</comment>
<sequence length="196" mass="22384">MKYYAVKNGRVPGIYNSWAECQKQIHGFKNASYKSFTSRKEAEEFISDKKEIPQMEHGLIAYVDGSFNAKKKVYGYGAVLIDGQQVIKRLYGHGDNEECISSRNVAGEIFGALAAVKYAVEHPEYDGIVIYYDYMGIEKWAIGEWKANKKLTQYYADKMAKYRKQLPIVFMKVEAHTGDFYNEQADQLAKKAVGIE</sequence>
<evidence type="ECO:0000256" key="7">
    <source>
        <dbReference type="ARBA" id="ARBA00022722"/>
    </source>
</evidence>
<evidence type="ECO:0000256" key="8">
    <source>
        <dbReference type="ARBA" id="ARBA00022723"/>
    </source>
</evidence>
<evidence type="ECO:0000256" key="3">
    <source>
        <dbReference type="ARBA" id="ARBA00004065"/>
    </source>
</evidence>
<dbReference type="Proteomes" id="UP001196408">
    <property type="component" value="Unassembled WGS sequence"/>
</dbReference>
<evidence type="ECO:0000313" key="13">
    <source>
        <dbReference type="EMBL" id="MBV3382711.1"/>
    </source>
</evidence>
<dbReference type="InterPro" id="IPR012337">
    <property type="entry name" value="RNaseH-like_sf"/>
</dbReference>
<gene>
    <name evidence="13" type="ORF">KSV97_05645</name>
    <name evidence="14" type="ORF">KSW06_05840</name>
</gene>
<comment type="function">
    <text evidence="3">Endonuclease that specifically degrades the RNA of RNA-DNA hybrids.</text>
</comment>
<dbReference type="GO" id="GO:0003676">
    <property type="term" value="F:nucleic acid binding"/>
    <property type="evidence" value="ECO:0007669"/>
    <property type="project" value="InterPro"/>
</dbReference>